<feature type="transmembrane region" description="Helical" evidence="1">
    <location>
        <begin position="50"/>
        <end position="68"/>
    </location>
</feature>
<dbReference type="OrthoDB" id="5195665at2"/>
<keyword evidence="1" id="KW-0812">Transmembrane</keyword>
<proteinExistence type="predicted"/>
<sequence>MSTPGPAGTPEQNDLGLTDAGRKVNILAWGLSGFVIVLSLVMLISTGNKIFILFLILGALVPLNIVMYDKFVLKPKVAQQRKAQAQNTDTDSGEKA</sequence>
<evidence type="ECO:0000256" key="1">
    <source>
        <dbReference type="SAM" id="Phobius"/>
    </source>
</evidence>
<dbReference type="AlphaFoldDB" id="A0A7L4YS99"/>
<dbReference type="KEGG" id="eke:EK0264_16795"/>
<gene>
    <name evidence="2" type="ORF">EK0264_16795</name>
</gene>
<protein>
    <submittedName>
        <fullName evidence="2">Uncharacterized protein</fullName>
    </submittedName>
</protein>
<keyword evidence="1" id="KW-1133">Transmembrane helix</keyword>
<feature type="transmembrane region" description="Helical" evidence="1">
    <location>
        <begin position="26"/>
        <end position="44"/>
    </location>
</feature>
<evidence type="ECO:0000313" key="2">
    <source>
        <dbReference type="EMBL" id="QHC01774.1"/>
    </source>
</evidence>
<accession>A0A7L4YS99</accession>
<dbReference type="InParanoid" id="A0A7L4YS99"/>
<reference evidence="2 3" key="1">
    <citation type="journal article" date="2018" name="Int. J. Syst. Evol. Microbiol.">
        <title>Epidermidibacterium keratini gen. nov., sp. nov., a member of the family Sporichthyaceae, isolated from keratin epidermis.</title>
        <authorList>
            <person name="Lee D.G."/>
            <person name="Trujillo M.E."/>
            <person name="Kang S."/>
            <person name="Nam J.J."/>
            <person name="Kim Y.J."/>
        </authorList>
    </citation>
    <scope>NUCLEOTIDE SEQUENCE [LARGE SCALE GENOMIC DNA]</scope>
    <source>
        <strain evidence="2 3">EPI-7</strain>
    </source>
</reference>
<organism evidence="2 3">
    <name type="scientific">Epidermidibacterium keratini</name>
    <dbReference type="NCBI Taxonomy" id="1891644"/>
    <lineage>
        <taxon>Bacteria</taxon>
        <taxon>Bacillati</taxon>
        <taxon>Actinomycetota</taxon>
        <taxon>Actinomycetes</taxon>
        <taxon>Sporichthyales</taxon>
        <taxon>Sporichthyaceae</taxon>
        <taxon>Epidermidibacterium</taxon>
    </lineage>
</organism>
<evidence type="ECO:0000313" key="3">
    <source>
        <dbReference type="Proteomes" id="UP000463857"/>
    </source>
</evidence>
<keyword evidence="3" id="KW-1185">Reference proteome</keyword>
<keyword evidence="1" id="KW-0472">Membrane</keyword>
<name>A0A7L4YS99_9ACTN</name>
<dbReference type="Proteomes" id="UP000463857">
    <property type="component" value="Chromosome"/>
</dbReference>
<dbReference type="EMBL" id="CP047156">
    <property type="protein sequence ID" value="QHC01774.1"/>
    <property type="molecule type" value="Genomic_DNA"/>
</dbReference>
<dbReference type="RefSeq" id="WP_159546898.1">
    <property type="nucleotide sequence ID" value="NZ_CP047156.1"/>
</dbReference>